<keyword evidence="2" id="KW-0812">Transmembrane</keyword>
<evidence type="ECO:0000313" key="4">
    <source>
        <dbReference type="Proteomes" id="UP000005055"/>
    </source>
</evidence>
<feature type="transmembrane region" description="Helical" evidence="2">
    <location>
        <begin position="36"/>
        <end position="58"/>
    </location>
</feature>
<evidence type="ECO:0000256" key="1">
    <source>
        <dbReference type="SAM" id="MobiDB-lite"/>
    </source>
</evidence>
<evidence type="ECO:0000256" key="2">
    <source>
        <dbReference type="SAM" id="Phobius"/>
    </source>
</evidence>
<dbReference type="EMBL" id="AFVJ01000018">
    <property type="protein sequence ID" value="EGS29267.1"/>
    <property type="molecule type" value="Genomic_DNA"/>
</dbReference>
<feature type="compositionally biased region" description="Acidic residues" evidence="1">
    <location>
        <begin position="1"/>
        <end position="17"/>
    </location>
</feature>
<comment type="caution">
    <text evidence="3">The sequence shown here is derived from an EMBL/GenBank/DDBJ whole genome shotgun (WGS) entry which is preliminary data.</text>
</comment>
<keyword evidence="4" id="KW-1185">Reference proteome</keyword>
<sequence length="69" mass="7578">EPEITEPSEPVLPDEPEQPNNTNKLPEANSSSKLKIIVAAVSTLVALTLGSIFIYLGVKKKIFIKLFKK</sequence>
<reference evidence="3 4" key="1">
    <citation type="journal article" date="2011" name="J. Bacteriol.">
        <title>Genome Sequence of Duck Pathogen Mycoplasma anatis Strain 1340.</title>
        <authorList>
            <person name="Guo Z."/>
            <person name="Chen P."/>
            <person name="Ren P."/>
            <person name="Kuang S."/>
            <person name="Zhou Z."/>
            <person name="Li Z."/>
            <person name="Liu M."/>
            <person name="Shi D."/>
            <person name="Xiao Y."/>
            <person name="Wang X."/>
            <person name="Zhou R."/>
            <person name="Jin H."/>
            <person name="Bi D."/>
        </authorList>
    </citation>
    <scope>NUCLEOTIDE SEQUENCE [LARGE SCALE GENOMIC DNA]</scope>
    <source>
        <strain evidence="3 4">1340</strain>
    </source>
</reference>
<evidence type="ECO:0000313" key="3">
    <source>
        <dbReference type="EMBL" id="EGS29267.1"/>
    </source>
</evidence>
<name>F9QDC8_9BACT</name>
<dbReference type="AlphaFoldDB" id="F9QDC8"/>
<feature type="compositionally biased region" description="Polar residues" evidence="1">
    <location>
        <begin position="18"/>
        <end position="28"/>
    </location>
</feature>
<keyword evidence="2" id="KW-1133">Transmembrane helix</keyword>
<keyword evidence="2" id="KW-0472">Membrane</keyword>
<dbReference type="Proteomes" id="UP000005055">
    <property type="component" value="Unassembled WGS sequence"/>
</dbReference>
<protein>
    <submittedName>
        <fullName evidence="3">Uncharacterized protein</fullName>
    </submittedName>
</protein>
<organism evidence="3 4">
    <name type="scientific">Mycoplasmopsis anatis 1340</name>
    <dbReference type="NCBI Taxonomy" id="1034808"/>
    <lineage>
        <taxon>Bacteria</taxon>
        <taxon>Bacillati</taxon>
        <taxon>Mycoplasmatota</taxon>
        <taxon>Mycoplasmoidales</taxon>
        <taxon>Metamycoplasmataceae</taxon>
        <taxon>Mycoplasmopsis</taxon>
    </lineage>
</organism>
<proteinExistence type="predicted"/>
<dbReference type="RefSeq" id="WP_006886498.1">
    <property type="nucleotide sequence ID" value="NZ_AFVJ01000018.1"/>
</dbReference>
<feature type="region of interest" description="Disordered" evidence="1">
    <location>
        <begin position="1"/>
        <end position="28"/>
    </location>
</feature>
<feature type="non-terminal residue" evidence="3">
    <location>
        <position position="1"/>
    </location>
</feature>
<gene>
    <name evidence="3" type="ORF">GIG_02172</name>
</gene>
<accession>F9QDC8</accession>